<comment type="caution">
    <text evidence="2">The sequence shown here is derived from an EMBL/GenBank/DDBJ whole genome shotgun (WGS) entry which is preliminary data.</text>
</comment>
<feature type="compositionally biased region" description="Pro residues" evidence="1">
    <location>
        <begin position="1345"/>
        <end position="1355"/>
    </location>
</feature>
<feature type="compositionally biased region" description="Basic residues" evidence="1">
    <location>
        <begin position="1372"/>
        <end position="1381"/>
    </location>
</feature>
<name>A0A8H6U7C2_9PEZI</name>
<feature type="compositionally biased region" description="Low complexity" evidence="1">
    <location>
        <begin position="1"/>
        <end position="21"/>
    </location>
</feature>
<feature type="region of interest" description="Disordered" evidence="1">
    <location>
        <begin position="1158"/>
        <end position="1293"/>
    </location>
</feature>
<feature type="region of interest" description="Disordered" evidence="1">
    <location>
        <begin position="554"/>
        <end position="587"/>
    </location>
</feature>
<feature type="compositionally biased region" description="Polar residues" evidence="1">
    <location>
        <begin position="993"/>
        <end position="1003"/>
    </location>
</feature>
<feature type="compositionally biased region" description="Polar residues" evidence="1">
    <location>
        <begin position="1328"/>
        <end position="1337"/>
    </location>
</feature>
<feature type="compositionally biased region" description="Low complexity" evidence="1">
    <location>
        <begin position="735"/>
        <end position="752"/>
    </location>
</feature>
<feature type="compositionally biased region" description="Basic and acidic residues" evidence="1">
    <location>
        <begin position="348"/>
        <end position="361"/>
    </location>
</feature>
<feature type="compositionally biased region" description="Polar residues" evidence="1">
    <location>
        <begin position="813"/>
        <end position="824"/>
    </location>
</feature>
<reference evidence="2" key="1">
    <citation type="journal article" date="2020" name="Phytopathology">
        <title>Genome Sequence Resources of Colletotrichum truncatum, C. plurivorum, C. musicola, and C. sojae: Four Species Pathogenic to Soybean (Glycine max).</title>
        <authorList>
            <person name="Rogerio F."/>
            <person name="Boufleur T.R."/>
            <person name="Ciampi-Guillardi M."/>
            <person name="Sukno S.A."/>
            <person name="Thon M.R."/>
            <person name="Massola Junior N.S."/>
            <person name="Baroncelli R."/>
        </authorList>
    </citation>
    <scope>NUCLEOTIDE SEQUENCE</scope>
    <source>
        <strain evidence="2">LFN0074</strain>
    </source>
</reference>
<feature type="compositionally biased region" description="Basic and acidic residues" evidence="1">
    <location>
        <begin position="669"/>
        <end position="679"/>
    </location>
</feature>
<feature type="compositionally biased region" description="Basic and acidic residues" evidence="1">
    <location>
        <begin position="1069"/>
        <end position="1079"/>
    </location>
</feature>
<feature type="region of interest" description="Disordered" evidence="1">
    <location>
        <begin position="308"/>
        <end position="542"/>
    </location>
</feature>
<gene>
    <name evidence="2" type="ORF">CMUS01_02109</name>
</gene>
<feature type="compositionally biased region" description="Polar residues" evidence="1">
    <location>
        <begin position="967"/>
        <end position="976"/>
    </location>
</feature>
<feature type="compositionally biased region" description="Polar residues" evidence="1">
    <location>
        <begin position="1359"/>
        <end position="1368"/>
    </location>
</feature>
<feature type="compositionally biased region" description="Polar residues" evidence="1">
    <location>
        <begin position="411"/>
        <end position="432"/>
    </location>
</feature>
<feature type="compositionally biased region" description="Low complexity" evidence="1">
    <location>
        <begin position="766"/>
        <end position="777"/>
    </location>
</feature>
<dbReference type="Proteomes" id="UP000639643">
    <property type="component" value="Unassembled WGS sequence"/>
</dbReference>
<feature type="region of interest" description="Disordered" evidence="1">
    <location>
        <begin position="1309"/>
        <end position="1381"/>
    </location>
</feature>
<evidence type="ECO:0000313" key="2">
    <source>
        <dbReference type="EMBL" id="KAF6843434.1"/>
    </source>
</evidence>
<feature type="compositionally biased region" description="Acidic residues" evidence="1">
    <location>
        <begin position="567"/>
        <end position="587"/>
    </location>
</feature>
<organism evidence="2 3">
    <name type="scientific">Colletotrichum musicola</name>
    <dbReference type="NCBI Taxonomy" id="2175873"/>
    <lineage>
        <taxon>Eukaryota</taxon>
        <taxon>Fungi</taxon>
        <taxon>Dikarya</taxon>
        <taxon>Ascomycota</taxon>
        <taxon>Pezizomycotina</taxon>
        <taxon>Sordariomycetes</taxon>
        <taxon>Hypocreomycetidae</taxon>
        <taxon>Glomerellales</taxon>
        <taxon>Glomerellaceae</taxon>
        <taxon>Colletotrichum</taxon>
        <taxon>Colletotrichum orchidearum species complex</taxon>
    </lineage>
</organism>
<dbReference type="Gene3D" id="1.10.20.10">
    <property type="entry name" value="Histone, subunit A"/>
    <property type="match status" value="1"/>
</dbReference>
<feature type="compositionally biased region" description="Polar residues" evidence="1">
    <location>
        <begin position="639"/>
        <end position="665"/>
    </location>
</feature>
<proteinExistence type="predicted"/>
<dbReference type="OrthoDB" id="5382203at2759"/>
<feature type="compositionally biased region" description="Polar residues" evidence="1">
    <location>
        <begin position="778"/>
        <end position="791"/>
    </location>
</feature>
<feature type="region of interest" description="Disordered" evidence="1">
    <location>
        <begin position="921"/>
        <end position="1079"/>
    </location>
</feature>
<dbReference type="GO" id="GO:0046982">
    <property type="term" value="F:protein heterodimerization activity"/>
    <property type="evidence" value="ECO:0007669"/>
    <property type="project" value="InterPro"/>
</dbReference>
<feature type="compositionally biased region" description="Polar residues" evidence="1">
    <location>
        <begin position="311"/>
        <end position="327"/>
    </location>
</feature>
<accession>A0A8H6U7C2</accession>
<dbReference type="EMBL" id="WIGM01000041">
    <property type="protein sequence ID" value="KAF6843434.1"/>
    <property type="molecule type" value="Genomic_DNA"/>
</dbReference>
<feature type="compositionally biased region" description="Polar residues" evidence="1">
    <location>
        <begin position="22"/>
        <end position="40"/>
    </location>
</feature>
<sequence length="1381" mass="149202">MASYAADSAPPSRSPSVIPSPQFQTRSRTQSVSSDRPSTIMSVGLMSPPLSVTPEAAFIAASAASQIVTNDHDSHADTWYDQHGIEPAGETALVSTAALQLVNSFLDQLLFNFLSASRATTLAALRPAVTEVLKPKLAKDAINQADEELREYLGGGDEEDFIQPPGPTSPKDWDLELVWKRTRLRCMVYSSLGDMEEEDEDYHMEQENLKPAADERGPEIISPAVAIFLTSILEYMGEQALVVAGQAAYHRLRAKFEKEPKEGAKSIADIADRIVVEELDMERVALDRTLGRLWRAWKKRIRSPALDGRSFSRSPSVHFRQPSTSTPENRESQPPAKGLGIQEVTNEEPEHQPDRVEEHVKPSAIPLPIGGRDVDEIEVPGLASYSDEEESDDEAEEPASQRPKSLMIFTHQPSNDLPTPTMSQPHTPTATSGRKRSNSLPTPSPSPYTSPVIKRAKVDPIPTKLAEEEEDPKRSRDSEISTEEIAADTKPAETTPEHAETVVGPTDEAEKPKPQPDIESKSETEQLPEPKPRNPNRTSQVVAPAAAVAVAVAVGAASAAKPKAEPTEPETGEDETGEIDDFTEEPEICTSSRVSIAGRSSPSISDSGIAVVVAPKPLQRTPSARVIDVRGPKSPIAGSRTSSVDASDRSQAANLSRASSVSRSTPPIVEERPKPKPVEIETIIRSSSSTPRTRSPVEKLSRRQNTNDSISEAEEDAQVQPLRQDKLGTTVTMVTPLSSTPASTPTPKAGTPEIRASQAIYNPARQQPSPLHQQPQSATKVTILSNANTASPLVEERVPSPHNRSHATPTLPDRSSSRPVQSMHSPAASIGVVTVERSAGRDSPDRPRQVRTSGSSGSSGTGKIRAVRTSEDSKASNHNLARNFEELIQSDQTIQFTLTPESMRDMDVSPTLAASVSLALLTPKQGNRAQSASPVVGKSRRSEDARTAMGGERNRAMSGAADLRRTMSVNRATGLSSHPVDSKPKGYVPRAPPSTTLTRSKTNGPMARDARVPRDASMNDFADFIRSTGPTADNAPAPLRKFSGPPPPPAKNSLDSRRVSSSNNRPRLQARDAAVDNREDNSDLIDFIRRGPPNANNPRIPRTVAPFRTTMDSDQMSGAVGGKAVDASLPDIRYSQASTNATDTTMPSVHSSVNSQSALLKNRPSGGNAFDDDDMMPKRTRRRVRDPYAIDLSDEDEEEYAQAVRAPPRKQEESLADFLKNYQPPPEPAAPSIPQNTPKRKASAPSLIGRFSRKDSIPGFNSAKPGKVDDSRSPNSRAGGAHGHVPIQVNMSAGQDKYAAVDTTLSRPAMHSSAGRVPMKKFEPREAVSSTTRTNDLATFLRNAEPPPQIPPARFSPPAEQQSSSSGFSKMFGRRKKSSFA</sequence>
<feature type="region of interest" description="Disordered" evidence="1">
    <location>
        <begin position="616"/>
        <end position="878"/>
    </location>
</feature>
<feature type="compositionally biased region" description="Low complexity" evidence="1">
    <location>
        <begin position="680"/>
        <end position="694"/>
    </location>
</feature>
<feature type="compositionally biased region" description="Basic and acidic residues" evidence="1">
    <location>
        <begin position="838"/>
        <end position="848"/>
    </location>
</feature>
<feature type="compositionally biased region" description="Polar residues" evidence="1">
    <location>
        <begin position="924"/>
        <end position="933"/>
    </location>
</feature>
<evidence type="ECO:0008006" key="4">
    <source>
        <dbReference type="Google" id="ProtNLM"/>
    </source>
</evidence>
<evidence type="ECO:0000256" key="1">
    <source>
        <dbReference type="SAM" id="MobiDB-lite"/>
    </source>
</evidence>
<feature type="region of interest" description="Disordered" evidence="1">
    <location>
        <begin position="1"/>
        <end position="40"/>
    </location>
</feature>
<feature type="compositionally biased region" description="Acidic residues" evidence="1">
    <location>
        <begin position="386"/>
        <end position="397"/>
    </location>
</feature>
<dbReference type="InterPro" id="IPR009072">
    <property type="entry name" value="Histone-fold"/>
</dbReference>
<feature type="compositionally biased region" description="Basic and acidic residues" evidence="1">
    <location>
        <begin position="508"/>
        <end position="532"/>
    </location>
</feature>
<evidence type="ECO:0000313" key="3">
    <source>
        <dbReference type="Proteomes" id="UP000639643"/>
    </source>
</evidence>
<protein>
    <recommendedName>
        <fullName evidence="4">Flo11</fullName>
    </recommendedName>
</protein>
<feature type="compositionally biased region" description="Low complexity" evidence="1">
    <location>
        <begin position="852"/>
        <end position="862"/>
    </location>
</feature>
<keyword evidence="3" id="KW-1185">Reference proteome</keyword>